<name>A0A2N0ZCI8_9BACI</name>
<dbReference type="Proteomes" id="UP000233343">
    <property type="component" value="Unassembled WGS sequence"/>
</dbReference>
<accession>A0A2N0ZCI8</accession>
<reference evidence="1 2" key="1">
    <citation type="journal article" date="2010" name="Int. J. Syst. Evol. Microbiol.">
        <title>Bacillus horneckiae sp. nov., isolated from a spacecraft-assembly clean room.</title>
        <authorList>
            <person name="Vaishampayan P."/>
            <person name="Probst A."/>
            <person name="Krishnamurthi S."/>
            <person name="Ghosh S."/>
            <person name="Osman S."/>
            <person name="McDowall A."/>
            <person name="Ruckmani A."/>
            <person name="Mayilraj S."/>
            <person name="Venkateswaran K."/>
        </authorList>
    </citation>
    <scope>NUCLEOTIDE SEQUENCE [LARGE SCALE GENOMIC DNA]</scope>
    <source>
        <strain evidence="2">1PO1SC</strain>
    </source>
</reference>
<protein>
    <recommendedName>
        <fullName evidence="3">YqzH-like protein</fullName>
    </recommendedName>
</protein>
<evidence type="ECO:0000313" key="1">
    <source>
        <dbReference type="EMBL" id="PKG27220.1"/>
    </source>
</evidence>
<proteinExistence type="predicted"/>
<gene>
    <name evidence="1" type="ORF">CWS20_19965</name>
</gene>
<dbReference type="EMBL" id="PISD01000048">
    <property type="protein sequence ID" value="PKG27220.1"/>
    <property type="molecule type" value="Genomic_DNA"/>
</dbReference>
<dbReference type="AlphaFoldDB" id="A0A2N0ZCI8"/>
<evidence type="ECO:0000313" key="2">
    <source>
        <dbReference type="Proteomes" id="UP000233343"/>
    </source>
</evidence>
<dbReference type="Pfam" id="PF14164">
    <property type="entry name" value="YqzH"/>
    <property type="match status" value="1"/>
</dbReference>
<evidence type="ECO:0008006" key="3">
    <source>
        <dbReference type="Google" id="ProtNLM"/>
    </source>
</evidence>
<keyword evidence="2" id="KW-1185">Reference proteome</keyword>
<sequence length="68" mass="8014">MDQRLIYKMVQNCLKQYMEDPSSLKMDSDAFAEIYEKIKTSQNEDLDSDLNEIIDDVVYGYVTDSPYF</sequence>
<organism evidence="1 2">
    <name type="scientific">Cytobacillus horneckiae</name>
    <dbReference type="NCBI Taxonomy" id="549687"/>
    <lineage>
        <taxon>Bacteria</taxon>
        <taxon>Bacillati</taxon>
        <taxon>Bacillota</taxon>
        <taxon>Bacilli</taxon>
        <taxon>Bacillales</taxon>
        <taxon>Bacillaceae</taxon>
        <taxon>Cytobacillus</taxon>
    </lineage>
</organism>
<dbReference type="RefSeq" id="WP_066200866.1">
    <property type="nucleotide sequence ID" value="NZ_JAFDQP010000009.1"/>
</dbReference>
<comment type="caution">
    <text evidence="1">The sequence shown here is derived from an EMBL/GenBank/DDBJ whole genome shotgun (WGS) entry which is preliminary data.</text>
</comment>
<dbReference type="InterPro" id="IPR025546">
    <property type="entry name" value="YqzH"/>
</dbReference>